<dbReference type="RefSeq" id="WP_110316246.1">
    <property type="nucleotide sequence ID" value="NZ_QJJU01000006.1"/>
</dbReference>
<feature type="transmembrane region" description="Helical" evidence="5">
    <location>
        <begin position="55"/>
        <end position="72"/>
    </location>
</feature>
<comment type="caution">
    <text evidence="6">The sequence shown here is derived from an EMBL/GenBank/DDBJ whole genome shotgun (WGS) entry which is preliminary data.</text>
</comment>
<feature type="transmembrane region" description="Helical" evidence="5">
    <location>
        <begin position="16"/>
        <end position="35"/>
    </location>
</feature>
<protein>
    <submittedName>
        <fullName evidence="6">DoxX-like protein</fullName>
    </submittedName>
</protein>
<proteinExistence type="predicted"/>
<reference evidence="6 7" key="2">
    <citation type="submission" date="2018-06" db="EMBL/GenBank/DDBJ databases">
        <title>Sequencing of bacterial isolates from soil warming experiment in Harvard Forest, Massachusetts, USA.</title>
        <authorList>
            <person name="Deangelis K.PhD."/>
        </authorList>
    </citation>
    <scope>NUCLEOTIDE SEQUENCE [LARGE SCALE GENOMIC DNA]</scope>
    <source>
        <strain evidence="6 7">GAS496</strain>
    </source>
</reference>
<dbReference type="EMBL" id="QJJU01000006">
    <property type="protein sequence ID" value="PXX09254.1"/>
    <property type="molecule type" value="Genomic_DNA"/>
</dbReference>
<comment type="subcellular location">
    <subcellularLocation>
        <location evidence="1">Membrane</location>
        <topology evidence="1">Multi-pass membrane protein</topology>
    </subcellularLocation>
</comment>
<evidence type="ECO:0000256" key="2">
    <source>
        <dbReference type="ARBA" id="ARBA00022692"/>
    </source>
</evidence>
<feature type="transmembrane region" description="Helical" evidence="5">
    <location>
        <begin position="101"/>
        <end position="121"/>
    </location>
</feature>
<evidence type="ECO:0000313" key="6">
    <source>
        <dbReference type="EMBL" id="PXX09254.1"/>
    </source>
</evidence>
<gene>
    <name evidence="6" type="ORF">C8E89_106181</name>
</gene>
<dbReference type="AlphaFoldDB" id="A0A318HHK0"/>
<keyword evidence="7" id="KW-1185">Reference proteome</keyword>
<keyword evidence="3 5" id="KW-1133">Transmembrane helix</keyword>
<accession>A0A318HHK0</accession>
<feature type="transmembrane region" description="Helical" evidence="5">
    <location>
        <begin position="77"/>
        <end position="95"/>
    </location>
</feature>
<evidence type="ECO:0000313" key="7">
    <source>
        <dbReference type="Proteomes" id="UP000247781"/>
    </source>
</evidence>
<dbReference type="GO" id="GO:0016020">
    <property type="term" value="C:membrane"/>
    <property type="evidence" value="ECO:0007669"/>
    <property type="project" value="UniProtKB-SubCell"/>
</dbReference>
<evidence type="ECO:0000256" key="5">
    <source>
        <dbReference type="SAM" id="Phobius"/>
    </source>
</evidence>
<keyword evidence="2 5" id="KW-0812">Transmembrane</keyword>
<reference evidence="7" key="1">
    <citation type="submission" date="2018-05" db="EMBL/GenBank/DDBJ databases">
        <authorList>
            <person name="Deangelis K."/>
            <person name="Huntemann M."/>
            <person name="Clum A."/>
            <person name="Pillay M."/>
            <person name="Palaniappan K."/>
            <person name="Varghese N."/>
            <person name="Mikhailova N."/>
            <person name="Stamatis D."/>
            <person name="Reddy T."/>
            <person name="Daum C."/>
            <person name="Shapiro N."/>
            <person name="Ivanova N."/>
            <person name="Kyrpides N."/>
            <person name="Woyke T."/>
        </authorList>
    </citation>
    <scope>NUCLEOTIDE SEQUENCE [LARGE SCALE GENOMIC DNA]</scope>
    <source>
        <strain evidence="7">GAS496</strain>
    </source>
</reference>
<dbReference type="Proteomes" id="UP000247781">
    <property type="component" value="Unassembled WGS sequence"/>
</dbReference>
<dbReference type="InterPro" id="IPR032808">
    <property type="entry name" value="DoxX"/>
</dbReference>
<evidence type="ECO:0000256" key="4">
    <source>
        <dbReference type="ARBA" id="ARBA00023136"/>
    </source>
</evidence>
<sequence>MSTTPTEDRPSKTSRAIGVAISVLIVAFMLFDAISHILKPKFVLDASVGMFPENQLVPIGVVALIVTVLYAIPRTAILGAVLLTGYYGGAVAVHLNAEHAIFTQVLFPVYFGTLAWLGLYLRDRRVRSLLPF</sequence>
<dbReference type="OrthoDB" id="9811373at2"/>
<name>A0A318HHK0_9MYCO</name>
<organism evidence="6 7">
    <name type="scientific">Mycolicibacterium moriokaense</name>
    <dbReference type="NCBI Taxonomy" id="39691"/>
    <lineage>
        <taxon>Bacteria</taxon>
        <taxon>Bacillati</taxon>
        <taxon>Actinomycetota</taxon>
        <taxon>Actinomycetes</taxon>
        <taxon>Mycobacteriales</taxon>
        <taxon>Mycobacteriaceae</taxon>
        <taxon>Mycolicibacterium</taxon>
    </lineage>
</organism>
<evidence type="ECO:0000256" key="1">
    <source>
        <dbReference type="ARBA" id="ARBA00004141"/>
    </source>
</evidence>
<dbReference type="Pfam" id="PF13564">
    <property type="entry name" value="DoxX_2"/>
    <property type="match status" value="1"/>
</dbReference>
<evidence type="ECO:0000256" key="3">
    <source>
        <dbReference type="ARBA" id="ARBA00022989"/>
    </source>
</evidence>
<keyword evidence="4 5" id="KW-0472">Membrane</keyword>